<dbReference type="Gene3D" id="2.60.120.10">
    <property type="entry name" value="Jelly Rolls"/>
    <property type="match status" value="1"/>
</dbReference>
<dbReference type="InterPro" id="IPR000595">
    <property type="entry name" value="cNMP-bd_dom"/>
</dbReference>
<evidence type="ECO:0000313" key="2">
    <source>
        <dbReference type="EMBL" id="PZQ48100.1"/>
    </source>
</evidence>
<name>A0A2W5Q9M5_9BACT</name>
<evidence type="ECO:0000313" key="3">
    <source>
        <dbReference type="Proteomes" id="UP000249417"/>
    </source>
</evidence>
<dbReference type="InterPro" id="IPR018490">
    <property type="entry name" value="cNMP-bd_dom_sf"/>
</dbReference>
<dbReference type="AlphaFoldDB" id="A0A2W5Q9M5"/>
<dbReference type="PANTHER" id="PTHR23011">
    <property type="entry name" value="CYCLIC NUCLEOTIDE-BINDING DOMAIN CONTAINING PROTEIN"/>
    <property type="match status" value="1"/>
</dbReference>
<dbReference type="EMBL" id="QFQB01000007">
    <property type="protein sequence ID" value="PZQ48100.1"/>
    <property type="molecule type" value="Genomic_DNA"/>
</dbReference>
<evidence type="ECO:0000259" key="1">
    <source>
        <dbReference type="PROSITE" id="PS50042"/>
    </source>
</evidence>
<organism evidence="2 3">
    <name type="scientific">Micavibrio aeruginosavorus</name>
    <dbReference type="NCBI Taxonomy" id="349221"/>
    <lineage>
        <taxon>Bacteria</taxon>
        <taxon>Pseudomonadati</taxon>
        <taxon>Bdellovibrionota</taxon>
        <taxon>Bdellovibrionia</taxon>
        <taxon>Bdellovibrionales</taxon>
        <taxon>Pseudobdellovibrionaceae</taxon>
        <taxon>Micavibrio</taxon>
    </lineage>
</organism>
<feature type="domain" description="Cyclic nucleotide-binding" evidence="1">
    <location>
        <begin position="8"/>
        <end position="112"/>
    </location>
</feature>
<proteinExistence type="predicted"/>
<comment type="caution">
    <text evidence="2">The sequence shown here is derived from an EMBL/GenBank/DDBJ whole genome shotgun (WGS) entry which is preliminary data.</text>
</comment>
<sequence>MKRHDTPILERRFIPKDQLILRVGDFGQQAYLVQSGEVSVFLTKEDQELEVARLGPGEIFGEMAVVFDGPRTASVRALTDCNLIVISRQIFEEKLRDSDPTVRAVVHMLSKRVVEANNMIFDKKSELGDLKDTARIIYQNILARLPDNQARTFRNTVLPALEGLFTSLDTFKERYDDQGT</sequence>
<gene>
    <name evidence="2" type="ORF">DI551_02170</name>
</gene>
<dbReference type="PRINTS" id="PR00103">
    <property type="entry name" value="CAMPKINASE"/>
</dbReference>
<dbReference type="SUPFAM" id="SSF51206">
    <property type="entry name" value="cAMP-binding domain-like"/>
    <property type="match status" value="1"/>
</dbReference>
<dbReference type="InterPro" id="IPR014710">
    <property type="entry name" value="RmlC-like_jellyroll"/>
</dbReference>
<dbReference type="InterPro" id="IPR018488">
    <property type="entry name" value="cNMP-bd_CS"/>
</dbReference>
<dbReference type="Pfam" id="PF00027">
    <property type="entry name" value="cNMP_binding"/>
    <property type="match status" value="1"/>
</dbReference>
<protein>
    <submittedName>
        <fullName evidence="2">Cyclic nucleotide-binding protein</fullName>
    </submittedName>
</protein>
<dbReference type="SMART" id="SM00100">
    <property type="entry name" value="cNMP"/>
    <property type="match status" value="1"/>
</dbReference>
<dbReference type="PROSITE" id="PS00889">
    <property type="entry name" value="CNMP_BINDING_2"/>
    <property type="match status" value="1"/>
</dbReference>
<dbReference type="CDD" id="cd00038">
    <property type="entry name" value="CAP_ED"/>
    <property type="match status" value="1"/>
</dbReference>
<dbReference type="Proteomes" id="UP000249417">
    <property type="component" value="Unassembled WGS sequence"/>
</dbReference>
<reference evidence="2 3" key="1">
    <citation type="submission" date="2017-08" db="EMBL/GenBank/DDBJ databases">
        <title>Infants hospitalized years apart are colonized by the same room-sourced microbial strains.</title>
        <authorList>
            <person name="Brooks B."/>
            <person name="Olm M.R."/>
            <person name="Firek B.A."/>
            <person name="Baker R."/>
            <person name="Thomas B.C."/>
            <person name="Morowitz M.J."/>
            <person name="Banfield J.F."/>
        </authorList>
    </citation>
    <scope>NUCLEOTIDE SEQUENCE [LARGE SCALE GENOMIC DNA]</scope>
    <source>
        <strain evidence="2">S2_005_002_R2_29</strain>
    </source>
</reference>
<accession>A0A2W5Q9M5</accession>
<dbReference type="PROSITE" id="PS50042">
    <property type="entry name" value="CNMP_BINDING_3"/>
    <property type="match status" value="1"/>
</dbReference>
<dbReference type="PANTHER" id="PTHR23011:SF28">
    <property type="entry name" value="CYCLIC NUCLEOTIDE-BINDING DOMAIN CONTAINING PROTEIN"/>
    <property type="match status" value="1"/>
</dbReference>